<keyword evidence="3" id="KW-0472">Membrane</keyword>
<gene>
    <name evidence="5" type="ORF">GCM10022384_55710</name>
</gene>
<proteinExistence type="inferred from homology"/>
<sequence length="374" mass="38477">MGTRTGPARAGGGRMAARDARGGPGEPDGSGEQSRPGWLGGRSKGLKAAGLVLSGALLLGAAAAGWAYWHLNDNITSVDINGALGDDRPARPVTVPSASPDAAPAPTGALNILVLGSDSRSGEENQELGGGDSEGARSDTAMVVHLDAGRTAATVVSIPRDTLIARPSCPLPSGGESREASGAMFNSAYALGGPVCAVKTVESVTGVRMDHYIEIDFSGFAKLVDALGGVTVTTDADIDDDKSHLYLDAGTHHLDGTEALGLARTRYGLEGGSDLARIELQHKLVKALLEQISATDLLTDPPRLYQVADAVTGSLTTDTGLDSLGELMSLGRSLGSLPADDVRTVTMPVVPAPWNANWVVAKEPDAGDLWESLR</sequence>
<dbReference type="Proteomes" id="UP001500034">
    <property type="component" value="Unassembled WGS sequence"/>
</dbReference>
<dbReference type="PANTHER" id="PTHR33392">
    <property type="entry name" value="POLYISOPRENYL-TEICHOIC ACID--PEPTIDOGLYCAN TEICHOIC ACID TRANSFERASE TAGU"/>
    <property type="match status" value="1"/>
</dbReference>
<feature type="region of interest" description="Disordered" evidence="2">
    <location>
        <begin position="1"/>
        <end position="41"/>
    </location>
</feature>
<feature type="transmembrane region" description="Helical" evidence="3">
    <location>
        <begin position="48"/>
        <end position="69"/>
    </location>
</feature>
<evidence type="ECO:0000313" key="5">
    <source>
        <dbReference type="EMBL" id="GAA4001702.1"/>
    </source>
</evidence>
<comment type="caution">
    <text evidence="5">The sequence shown here is derived from an EMBL/GenBank/DDBJ whole genome shotgun (WGS) entry which is preliminary data.</text>
</comment>
<evidence type="ECO:0000256" key="3">
    <source>
        <dbReference type="SAM" id="Phobius"/>
    </source>
</evidence>
<dbReference type="Gene3D" id="3.40.630.190">
    <property type="entry name" value="LCP protein"/>
    <property type="match status" value="1"/>
</dbReference>
<protein>
    <submittedName>
        <fullName evidence="5">LCP family protein</fullName>
    </submittedName>
</protein>
<dbReference type="Pfam" id="PF03816">
    <property type="entry name" value="LytR_cpsA_psr"/>
    <property type="match status" value="1"/>
</dbReference>
<feature type="domain" description="Cell envelope-related transcriptional attenuator" evidence="4">
    <location>
        <begin position="137"/>
        <end position="293"/>
    </location>
</feature>
<evidence type="ECO:0000256" key="2">
    <source>
        <dbReference type="SAM" id="MobiDB-lite"/>
    </source>
</evidence>
<evidence type="ECO:0000256" key="1">
    <source>
        <dbReference type="ARBA" id="ARBA00006068"/>
    </source>
</evidence>
<name>A0ABP7RSP2_9ACTN</name>
<organism evidence="5 6">
    <name type="scientific">Streptomyces marokkonensis</name>
    <dbReference type="NCBI Taxonomy" id="324855"/>
    <lineage>
        <taxon>Bacteria</taxon>
        <taxon>Bacillati</taxon>
        <taxon>Actinomycetota</taxon>
        <taxon>Actinomycetes</taxon>
        <taxon>Kitasatosporales</taxon>
        <taxon>Streptomycetaceae</taxon>
        <taxon>Streptomyces</taxon>
    </lineage>
</organism>
<evidence type="ECO:0000259" key="4">
    <source>
        <dbReference type="Pfam" id="PF03816"/>
    </source>
</evidence>
<dbReference type="InterPro" id="IPR004474">
    <property type="entry name" value="LytR_CpsA_psr"/>
</dbReference>
<keyword evidence="6" id="KW-1185">Reference proteome</keyword>
<comment type="similarity">
    <text evidence="1">Belongs to the LytR/CpsA/Psr (LCP) family.</text>
</comment>
<evidence type="ECO:0000313" key="6">
    <source>
        <dbReference type="Proteomes" id="UP001500034"/>
    </source>
</evidence>
<accession>A0ABP7RSP2</accession>
<keyword evidence="3" id="KW-0812">Transmembrane</keyword>
<dbReference type="EMBL" id="BAABCQ010000146">
    <property type="protein sequence ID" value="GAA4001702.1"/>
    <property type="molecule type" value="Genomic_DNA"/>
</dbReference>
<dbReference type="InterPro" id="IPR050922">
    <property type="entry name" value="LytR/CpsA/Psr_CW_biosynth"/>
</dbReference>
<dbReference type="NCBIfam" id="TIGR00350">
    <property type="entry name" value="lytR_cpsA_psr"/>
    <property type="match status" value="1"/>
</dbReference>
<keyword evidence="3" id="KW-1133">Transmembrane helix</keyword>
<reference evidence="6" key="1">
    <citation type="journal article" date="2019" name="Int. J. Syst. Evol. Microbiol.">
        <title>The Global Catalogue of Microorganisms (GCM) 10K type strain sequencing project: providing services to taxonomists for standard genome sequencing and annotation.</title>
        <authorList>
            <consortium name="The Broad Institute Genomics Platform"/>
            <consortium name="The Broad Institute Genome Sequencing Center for Infectious Disease"/>
            <person name="Wu L."/>
            <person name="Ma J."/>
        </authorList>
    </citation>
    <scope>NUCLEOTIDE SEQUENCE [LARGE SCALE GENOMIC DNA]</scope>
    <source>
        <strain evidence="6">JCM 17027</strain>
    </source>
</reference>
<dbReference type="PANTHER" id="PTHR33392:SF6">
    <property type="entry name" value="POLYISOPRENYL-TEICHOIC ACID--PEPTIDOGLYCAN TEICHOIC ACID TRANSFERASE TAGU"/>
    <property type="match status" value="1"/>
</dbReference>